<dbReference type="NCBIfam" id="NF038186">
    <property type="entry name" value="YPDG_rpt"/>
    <property type="match status" value="3"/>
</dbReference>
<feature type="region of interest" description="Disordered" evidence="1">
    <location>
        <begin position="410"/>
        <end position="430"/>
    </location>
</feature>
<sequence>MTGNVSIAGKKIEGAKVLVDASGKVFVTLPKGATGADDNKKAAKVDVELLAQPREATKDSAHESYNTAQVLRVVDGSGQVNQDSALFVGSVPVQKFAPAYNSPSTVKPGASVDVALKTQPGNVRGHAVGATYTVVNPPQGWTAQPAKDGTLKVTAPKGAKHGDEATFNVKVTYTDGSSDTITTVVKVQDDANNLHTPGYGETYGKVNTEVTLEQNNKDLPEGSTFTITPGQDLGDWAPKVDPNTGTITVTIPGSANPGDQKTILVDVEYPDGSVDKQVPAKVTVLNQPGYGEVTDKPGAKVELEHTGKVVDGSTFTITPEQDLGEWDPQVDPNTGTITVTIPDTAKDGDEKTILINVKDPKSGKTETVPGKVIVKDPKQPDTPSNPNPNNNTTIVIVVPKGPDATVEIDKDKTPEVPDGSTPPAVTPGNGQITINIPNGVQPGTKITIPVTITNPDGSKESKEITVEVPELPKNDGNNVVIVTPGGNGDVKVPEGWTYTKDGDNIIVHVPGGTKPGDYTVAVPGPNNTNVDVQVTVPNTDPNNGKGSSDAVNKCFENAITSPLFYLLPIGILGAVAGNLAAPYMTEVNNQLNSLARQFNSDVNFDFGLGNNGWDNSTNNYNQFGAIGEQFGAFMNDPNLRELGTIALGLLGALATAGLLYDWCSHEPGEAVTSIGSAKKDAPESSRAQG</sequence>
<gene>
    <name evidence="3" type="ORF">AK829_09290</name>
</gene>
<dbReference type="Proteomes" id="UP000060016">
    <property type="component" value="Chromosome"/>
</dbReference>
<evidence type="ECO:0000313" key="3">
    <source>
        <dbReference type="EMBL" id="AKV59306.1"/>
    </source>
</evidence>
<dbReference type="STRING" id="156976.AK829_09290"/>
<dbReference type="EMBL" id="CP012342">
    <property type="protein sequence ID" value="AKV59306.1"/>
    <property type="molecule type" value="Genomic_DNA"/>
</dbReference>
<evidence type="ECO:0000256" key="1">
    <source>
        <dbReference type="SAM" id="MobiDB-lite"/>
    </source>
</evidence>
<dbReference type="AlphaFoldDB" id="A0A0K1RDQ1"/>
<reference evidence="3 4" key="1">
    <citation type="submission" date="2015-08" db="EMBL/GenBank/DDBJ databases">
        <authorList>
            <person name="Babu N.S."/>
            <person name="Beckwith C.J."/>
            <person name="Beseler K.G."/>
            <person name="Brison A."/>
            <person name="Carone J.V."/>
            <person name="Caskin T.P."/>
            <person name="Diamond M."/>
            <person name="Durham M.E."/>
            <person name="Foxe J.M."/>
            <person name="Go M."/>
            <person name="Henderson B.A."/>
            <person name="Jones I.B."/>
            <person name="McGettigan J.A."/>
            <person name="Micheletti S.J."/>
            <person name="Nasrallah M.E."/>
            <person name="Ortiz D."/>
            <person name="Piller C.R."/>
            <person name="Privatt S.R."/>
            <person name="Schneider S.L."/>
            <person name="Sharp S."/>
            <person name="Smith T.C."/>
            <person name="Stanton J.D."/>
            <person name="Ullery H.E."/>
            <person name="Wilson R.J."/>
            <person name="Serrano M.G."/>
            <person name="Buck G."/>
            <person name="Lee V."/>
            <person name="Wang Y."/>
            <person name="Carvalho R."/>
            <person name="Voegtly L."/>
            <person name="Shi R."/>
            <person name="Duckworth R."/>
            <person name="Johnson A."/>
            <person name="Loviza R."/>
            <person name="Walstead R."/>
            <person name="Shah Z."/>
            <person name="Kiflezghi M."/>
            <person name="Wade K."/>
            <person name="Ball S.L."/>
            <person name="Bradley K.W."/>
            <person name="Asai D.J."/>
            <person name="Bowman C.A."/>
            <person name="Russell D.A."/>
            <person name="Pope W.H."/>
            <person name="Jacobs-Sera D."/>
            <person name="Hendrix R.W."/>
            <person name="Hatfull G.F."/>
        </authorList>
    </citation>
    <scope>NUCLEOTIDE SEQUENCE [LARGE SCALE GENOMIC DNA]</scope>
    <source>
        <strain evidence="3 4">PUDD_83A45</strain>
    </source>
</reference>
<protein>
    <recommendedName>
        <fullName evidence="2">Long Rib domain-containing protein</fullName>
    </recommendedName>
</protein>
<keyword evidence="4" id="KW-1185">Reference proteome</keyword>
<feature type="domain" description="Long Rib" evidence="2">
    <location>
        <begin position="194"/>
        <end position="284"/>
    </location>
</feature>
<dbReference type="Pfam" id="PF18957">
    <property type="entry name" value="RibLong"/>
    <property type="match status" value="3"/>
</dbReference>
<dbReference type="PATRIC" id="fig|156976.3.peg.1865"/>
<dbReference type="KEGG" id="crie:AK829_09290"/>
<dbReference type="InterPro" id="IPR044055">
    <property type="entry name" value="RibLong"/>
</dbReference>
<evidence type="ECO:0000259" key="2">
    <source>
        <dbReference type="Pfam" id="PF18957"/>
    </source>
</evidence>
<evidence type="ECO:0000313" key="4">
    <source>
        <dbReference type="Proteomes" id="UP000060016"/>
    </source>
</evidence>
<feature type="domain" description="Long Rib" evidence="2">
    <location>
        <begin position="286"/>
        <end position="374"/>
    </location>
</feature>
<proteinExistence type="predicted"/>
<feature type="domain" description="Long Rib" evidence="2">
    <location>
        <begin position="94"/>
        <end position="188"/>
    </location>
</feature>
<accession>A0A0K1RDQ1</accession>
<organism evidence="3 4">
    <name type="scientific">Corynebacterium riegelii</name>
    <dbReference type="NCBI Taxonomy" id="156976"/>
    <lineage>
        <taxon>Bacteria</taxon>
        <taxon>Bacillati</taxon>
        <taxon>Actinomycetota</taxon>
        <taxon>Actinomycetes</taxon>
        <taxon>Mycobacteriales</taxon>
        <taxon>Corynebacteriaceae</taxon>
        <taxon>Corynebacterium</taxon>
    </lineage>
</organism>
<dbReference type="RefSeq" id="WP_052205589.1">
    <property type="nucleotide sequence ID" value="NZ_CP012342.1"/>
</dbReference>
<name>A0A0K1RDQ1_9CORY</name>